<keyword evidence="1" id="KW-0472">Membrane</keyword>
<organism evidence="2 3">
    <name type="scientific">Strongyloides venezuelensis</name>
    <name type="common">Threadworm</name>
    <dbReference type="NCBI Taxonomy" id="75913"/>
    <lineage>
        <taxon>Eukaryota</taxon>
        <taxon>Metazoa</taxon>
        <taxon>Ecdysozoa</taxon>
        <taxon>Nematoda</taxon>
        <taxon>Chromadorea</taxon>
        <taxon>Rhabditida</taxon>
        <taxon>Tylenchina</taxon>
        <taxon>Panagrolaimomorpha</taxon>
        <taxon>Strongyloidoidea</taxon>
        <taxon>Strongyloididae</taxon>
        <taxon>Strongyloides</taxon>
    </lineage>
</organism>
<proteinExistence type="predicted"/>
<protein>
    <submittedName>
        <fullName evidence="3">Uncharacterized protein</fullName>
    </submittedName>
</protein>
<dbReference type="AlphaFoldDB" id="A0A0K0FJY4"/>
<evidence type="ECO:0000313" key="3">
    <source>
        <dbReference type="WBParaSite" id="SVE_0934700.1"/>
    </source>
</evidence>
<keyword evidence="2" id="KW-1185">Reference proteome</keyword>
<keyword evidence="1" id="KW-0812">Transmembrane</keyword>
<feature type="transmembrane region" description="Helical" evidence="1">
    <location>
        <begin position="12"/>
        <end position="29"/>
    </location>
</feature>
<evidence type="ECO:0000313" key="2">
    <source>
        <dbReference type="Proteomes" id="UP000035680"/>
    </source>
</evidence>
<accession>A0A0K0FJY4</accession>
<sequence length="186" mass="22304">MNGTLIRMVFNNNIIFLLIITLSIINSVVQSKRSRFYVRGQIDCHGMRPKKIHVGLYQKTIFQDYLLLKEVLSYCNEYFQVYGTETIISARNHYLLWKKSYRFFPVVVFSFKYRIENLVCEVRAVFSLPNNHSSILSQYDKFYNLNVVDLTKPNYQEKKCYLKRKWSSHRKKSYSTMDRSRLSTKF</sequence>
<name>A0A0K0FJY4_STRVS</name>
<reference evidence="3" key="2">
    <citation type="submission" date="2015-08" db="UniProtKB">
        <authorList>
            <consortium name="WormBaseParasite"/>
        </authorList>
    </citation>
    <scope>IDENTIFICATION</scope>
</reference>
<dbReference type="Proteomes" id="UP000035680">
    <property type="component" value="Unassembled WGS sequence"/>
</dbReference>
<evidence type="ECO:0000256" key="1">
    <source>
        <dbReference type="SAM" id="Phobius"/>
    </source>
</evidence>
<reference evidence="2" key="1">
    <citation type="submission" date="2014-07" db="EMBL/GenBank/DDBJ databases">
        <authorList>
            <person name="Martin A.A"/>
            <person name="De Silva N."/>
        </authorList>
    </citation>
    <scope>NUCLEOTIDE SEQUENCE</scope>
</reference>
<keyword evidence="1" id="KW-1133">Transmembrane helix</keyword>
<dbReference type="WBParaSite" id="SVE_0934700.1">
    <property type="protein sequence ID" value="SVE_0934700.1"/>
    <property type="gene ID" value="SVE_0934700"/>
</dbReference>